<gene>
    <name evidence="1" type="ORF">SDC9_124062</name>
</gene>
<evidence type="ECO:0000313" key="1">
    <source>
        <dbReference type="EMBL" id="MPM77063.1"/>
    </source>
</evidence>
<comment type="caution">
    <text evidence="1">The sequence shown here is derived from an EMBL/GenBank/DDBJ whole genome shotgun (WGS) entry which is preliminary data.</text>
</comment>
<dbReference type="AlphaFoldDB" id="A0A645CJG7"/>
<name>A0A645CJG7_9ZZZZ</name>
<organism evidence="1">
    <name type="scientific">bioreactor metagenome</name>
    <dbReference type="NCBI Taxonomy" id="1076179"/>
    <lineage>
        <taxon>unclassified sequences</taxon>
        <taxon>metagenomes</taxon>
        <taxon>ecological metagenomes</taxon>
    </lineage>
</organism>
<accession>A0A645CJG7</accession>
<sequence>MKQALEYLKGWFDEGLLDPQFGTRTYDDINAMMVNGELGIIPGPWHISDWALVQAKTSNPEVQFVPYAIENANGDGKVNGIAKPGTGSFVVVRKGFEKPAVAVEMINLIFDEVPNSEDMENEFPEIYEYAQKAVDGSVRPVNIELFKNLSEIADAVEATKGANGEISIADITSFTVRNNASKMKKYLDNPAEADPTDWAVYASRLLAVDGVMNTLRENNTLNEITPPVIFEKIESSERNGAQIAKLEEETMIKFITGAESLDNFDKYVETWNKQGGAEIIQERQEILDGRE</sequence>
<evidence type="ECO:0008006" key="2">
    <source>
        <dbReference type="Google" id="ProtNLM"/>
    </source>
</evidence>
<protein>
    <recommendedName>
        <fullName evidence="2">Lipoprotein LipO</fullName>
    </recommendedName>
</protein>
<dbReference type="EMBL" id="VSSQ01027689">
    <property type="protein sequence ID" value="MPM77063.1"/>
    <property type="molecule type" value="Genomic_DNA"/>
</dbReference>
<dbReference type="SUPFAM" id="SSF53850">
    <property type="entry name" value="Periplasmic binding protein-like II"/>
    <property type="match status" value="1"/>
</dbReference>
<reference evidence="1" key="1">
    <citation type="submission" date="2019-08" db="EMBL/GenBank/DDBJ databases">
        <authorList>
            <person name="Kucharzyk K."/>
            <person name="Murdoch R.W."/>
            <person name="Higgins S."/>
            <person name="Loffler F."/>
        </authorList>
    </citation>
    <scope>NUCLEOTIDE SEQUENCE</scope>
</reference>
<proteinExistence type="predicted"/>
<dbReference type="Gene3D" id="3.40.190.10">
    <property type="entry name" value="Periplasmic binding protein-like II"/>
    <property type="match status" value="2"/>
</dbReference>